<dbReference type="InterPro" id="IPR012796">
    <property type="entry name" value="Lysidine-tRNA-synth_C"/>
</dbReference>
<evidence type="ECO:0000313" key="11">
    <source>
        <dbReference type="EMBL" id="MDO5457157.1"/>
    </source>
</evidence>
<dbReference type="InterPro" id="IPR012094">
    <property type="entry name" value="tRNA_Ile_lys_synt"/>
</dbReference>
<feature type="transmembrane region" description="Helical" evidence="9">
    <location>
        <begin position="21"/>
        <end position="39"/>
    </location>
</feature>
<dbReference type="EMBL" id="JAUNQW010000006">
    <property type="protein sequence ID" value="MDO5457157.1"/>
    <property type="molecule type" value="Genomic_DNA"/>
</dbReference>
<keyword evidence="3 8" id="KW-0436">Ligase</keyword>
<keyword evidence="4 8" id="KW-0819">tRNA processing</keyword>
<dbReference type="EC" id="6.3.4.19" evidence="8"/>
<comment type="similarity">
    <text evidence="8">Belongs to the tRNA(Ile)-lysidine synthase family.</text>
</comment>
<dbReference type="NCBIfam" id="TIGR02433">
    <property type="entry name" value="lysidine_TilS_C"/>
    <property type="match status" value="1"/>
</dbReference>
<evidence type="ECO:0000256" key="7">
    <source>
        <dbReference type="ARBA" id="ARBA00048539"/>
    </source>
</evidence>
<evidence type="ECO:0000256" key="4">
    <source>
        <dbReference type="ARBA" id="ARBA00022694"/>
    </source>
</evidence>
<dbReference type="GO" id="GO:0005737">
    <property type="term" value="C:cytoplasm"/>
    <property type="evidence" value="ECO:0007669"/>
    <property type="project" value="UniProtKB-SubCell"/>
</dbReference>
<comment type="subcellular location">
    <subcellularLocation>
        <location evidence="1 8">Cytoplasm</location>
    </subcellularLocation>
</comment>
<dbReference type="SUPFAM" id="SSF52402">
    <property type="entry name" value="Adenine nucleotide alpha hydrolases-like"/>
    <property type="match status" value="1"/>
</dbReference>
<dbReference type="HAMAP" id="MF_01161">
    <property type="entry name" value="tRNA_Ile_lys_synt"/>
    <property type="match status" value="1"/>
</dbReference>
<dbReference type="SUPFAM" id="SSF56037">
    <property type="entry name" value="PheT/TilS domain"/>
    <property type="match status" value="1"/>
</dbReference>
<dbReference type="InterPro" id="IPR011063">
    <property type="entry name" value="TilS/TtcA_N"/>
</dbReference>
<feature type="binding site" evidence="8">
    <location>
        <begin position="26"/>
        <end position="31"/>
    </location>
    <ligand>
        <name>ATP</name>
        <dbReference type="ChEBI" id="CHEBI:30616"/>
    </ligand>
</feature>
<keyword evidence="5 8" id="KW-0547">Nucleotide-binding</keyword>
<dbReference type="AlphaFoldDB" id="A0AA43ZSE2"/>
<keyword evidence="6 8" id="KW-0067">ATP-binding</keyword>
<reference evidence="11" key="1">
    <citation type="submission" date="2023-07" db="EMBL/GenBank/DDBJ databases">
        <title>Between Cages and Wild: Unraveling the Impact of Captivity on Animal Microbiomes and Antimicrobial Resistance.</title>
        <authorList>
            <person name="Schmartz G.P."/>
            <person name="Rehner J."/>
            <person name="Schuff M.J."/>
            <person name="Becker S.L."/>
            <person name="Kravczyk M."/>
            <person name="Gurevich A."/>
            <person name="Francke R."/>
            <person name="Mueller R."/>
            <person name="Keller V."/>
            <person name="Keller A."/>
        </authorList>
    </citation>
    <scope>NUCLEOTIDE SEQUENCE</scope>
    <source>
        <strain evidence="11">S39M_St_73</strain>
    </source>
</reference>
<organism evidence="11 12">
    <name type="scientific">Atopococcus tabaci</name>
    <dbReference type="NCBI Taxonomy" id="269774"/>
    <lineage>
        <taxon>Bacteria</taxon>
        <taxon>Bacillati</taxon>
        <taxon>Bacillota</taxon>
        <taxon>Bacilli</taxon>
        <taxon>Lactobacillales</taxon>
        <taxon>Carnobacteriaceae</taxon>
        <taxon>Atopococcus</taxon>
    </lineage>
</organism>
<comment type="catalytic activity">
    <reaction evidence="7 8">
        <text>cytidine(34) in tRNA(Ile2) + L-lysine + ATP = lysidine(34) in tRNA(Ile2) + AMP + diphosphate + H(+)</text>
        <dbReference type="Rhea" id="RHEA:43744"/>
        <dbReference type="Rhea" id="RHEA-COMP:10625"/>
        <dbReference type="Rhea" id="RHEA-COMP:10670"/>
        <dbReference type="ChEBI" id="CHEBI:15378"/>
        <dbReference type="ChEBI" id="CHEBI:30616"/>
        <dbReference type="ChEBI" id="CHEBI:32551"/>
        <dbReference type="ChEBI" id="CHEBI:33019"/>
        <dbReference type="ChEBI" id="CHEBI:82748"/>
        <dbReference type="ChEBI" id="CHEBI:83665"/>
        <dbReference type="ChEBI" id="CHEBI:456215"/>
        <dbReference type="EC" id="6.3.4.19"/>
    </reaction>
</comment>
<keyword evidence="12" id="KW-1185">Reference proteome</keyword>
<dbReference type="InterPro" id="IPR014729">
    <property type="entry name" value="Rossmann-like_a/b/a_fold"/>
</dbReference>
<keyword evidence="9" id="KW-0812">Transmembrane</keyword>
<accession>A0AA43ZSE2</accession>
<name>A0AA43ZSE2_9LACT</name>
<sequence>MNQRFKENYEKKLNLTKDSHILLALSGGVDSMVLLHLLLNLPSHIRPSISLAYVNHRLRPESDAEAEFIKKIADQLCLPLSIKEWKNPPDSGIEKAARDFRYQFFAERMEILKAETLMTGHHRSDQLETLLMRFVRGGSWERLGGIRWSQIFSPGCLVRPLLSFTKAELYDYAQKENIRFVEDASNEESEFTRNRFRNQIIPLLKEENPQVEYQVQALAEEIQSLSAVTEVIFSEKLTEVTSHDGKELDRKLFMQESEDYRYFILKLWLFQELADQEIEISNRSLWDILRWIQEGQPNSRFNLPNAYNVFRSYEKLTIEKEVKLSDTNPVNELVMNEWCRLSASESLGFFEKEKFDSAEASCFITVNREDIDLPLFARHRKDGDRMTLKGSLNQSKKIKDIFIDQKVPLEKRNHAWIIQDISNRIIWLVTYKESVYSVEPSREDEQYVIAFHTKRGELTNDYT</sequence>
<evidence type="ECO:0000256" key="8">
    <source>
        <dbReference type="HAMAP-Rule" id="MF_01161"/>
    </source>
</evidence>
<evidence type="ECO:0000256" key="5">
    <source>
        <dbReference type="ARBA" id="ARBA00022741"/>
    </source>
</evidence>
<comment type="caution">
    <text evidence="11">The sequence shown here is derived from an EMBL/GenBank/DDBJ whole genome shotgun (WGS) entry which is preliminary data.</text>
</comment>
<comment type="function">
    <text evidence="8">Ligates lysine onto the cytidine present at position 34 of the AUA codon-specific tRNA(Ile) that contains the anticodon CAU, in an ATP-dependent manner. Cytidine is converted to lysidine, thus changing the amino acid specificity of the tRNA from methionine to isoleucine.</text>
</comment>
<dbReference type="SMART" id="SM00977">
    <property type="entry name" value="TilS_C"/>
    <property type="match status" value="1"/>
</dbReference>
<dbReference type="Gene3D" id="3.40.50.620">
    <property type="entry name" value="HUPs"/>
    <property type="match status" value="1"/>
</dbReference>
<dbReference type="InterPro" id="IPR012795">
    <property type="entry name" value="tRNA_Ile_lys_synt_N"/>
</dbReference>
<dbReference type="GO" id="GO:0006400">
    <property type="term" value="P:tRNA modification"/>
    <property type="evidence" value="ECO:0007669"/>
    <property type="project" value="UniProtKB-UniRule"/>
</dbReference>
<keyword evidence="9" id="KW-1133">Transmembrane helix</keyword>
<gene>
    <name evidence="8 11" type="primary">tilS</name>
    <name evidence="11" type="ORF">Q4F26_02320</name>
</gene>
<evidence type="ECO:0000256" key="3">
    <source>
        <dbReference type="ARBA" id="ARBA00022598"/>
    </source>
</evidence>
<comment type="domain">
    <text evidence="8">The N-terminal region contains the highly conserved SGGXDS motif, predicted to be a P-loop motif involved in ATP binding.</text>
</comment>
<dbReference type="NCBIfam" id="TIGR02432">
    <property type="entry name" value="lysidine_TilS_N"/>
    <property type="match status" value="1"/>
</dbReference>
<evidence type="ECO:0000313" key="12">
    <source>
        <dbReference type="Proteomes" id="UP001171751"/>
    </source>
</evidence>
<keyword evidence="9" id="KW-0472">Membrane</keyword>
<protein>
    <recommendedName>
        <fullName evidence="8">tRNA(Ile)-lysidine synthase</fullName>
        <ecNumber evidence="8">6.3.4.19</ecNumber>
    </recommendedName>
    <alternativeName>
        <fullName evidence="8">tRNA(Ile)-2-lysyl-cytidine synthase</fullName>
    </alternativeName>
    <alternativeName>
        <fullName evidence="8">tRNA(Ile)-lysidine synthetase</fullName>
    </alternativeName>
</protein>
<evidence type="ECO:0000256" key="2">
    <source>
        <dbReference type="ARBA" id="ARBA00022490"/>
    </source>
</evidence>
<evidence type="ECO:0000256" key="6">
    <source>
        <dbReference type="ARBA" id="ARBA00022840"/>
    </source>
</evidence>
<dbReference type="PANTHER" id="PTHR43033">
    <property type="entry name" value="TRNA(ILE)-LYSIDINE SYNTHASE-RELATED"/>
    <property type="match status" value="1"/>
</dbReference>
<evidence type="ECO:0000256" key="9">
    <source>
        <dbReference type="SAM" id="Phobius"/>
    </source>
</evidence>
<keyword evidence="2 8" id="KW-0963">Cytoplasm</keyword>
<dbReference type="Pfam" id="PF01171">
    <property type="entry name" value="ATP_bind_3"/>
    <property type="match status" value="1"/>
</dbReference>
<dbReference type="Pfam" id="PF11734">
    <property type="entry name" value="TilS_C"/>
    <property type="match status" value="1"/>
</dbReference>
<feature type="domain" description="Lysidine-tRNA(Ile) synthetase C-terminal" evidence="10">
    <location>
        <begin position="375"/>
        <end position="451"/>
    </location>
</feature>
<dbReference type="GO" id="GO:0032267">
    <property type="term" value="F:tRNA(Ile)-lysidine synthase activity"/>
    <property type="evidence" value="ECO:0007669"/>
    <property type="project" value="UniProtKB-EC"/>
</dbReference>
<dbReference type="CDD" id="cd01992">
    <property type="entry name" value="TilS_N"/>
    <property type="match status" value="1"/>
</dbReference>
<dbReference type="GO" id="GO:0005524">
    <property type="term" value="F:ATP binding"/>
    <property type="evidence" value="ECO:0007669"/>
    <property type="project" value="UniProtKB-UniRule"/>
</dbReference>
<evidence type="ECO:0000256" key="1">
    <source>
        <dbReference type="ARBA" id="ARBA00004496"/>
    </source>
</evidence>
<dbReference type="PANTHER" id="PTHR43033:SF1">
    <property type="entry name" value="TRNA(ILE)-LYSIDINE SYNTHASE-RELATED"/>
    <property type="match status" value="1"/>
</dbReference>
<evidence type="ECO:0000259" key="10">
    <source>
        <dbReference type="SMART" id="SM00977"/>
    </source>
</evidence>
<proteinExistence type="inferred from homology"/>
<dbReference type="Proteomes" id="UP001171751">
    <property type="component" value="Unassembled WGS sequence"/>
</dbReference>